<keyword evidence="12" id="KW-1185">Reference proteome</keyword>
<evidence type="ECO:0000256" key="2">
    <source>
        <dbReference type="ARBA" id="ARBA00022676"/>
    </source>
</evidence>
<keyword evidence="4" id="KW-0548">Nucleotidyltransferase</keyword>
<dbReference type="FunFam" id="3.90.176.10:FF:000001">
    <property type="entry name" value="NAD(P)(+)--arginine ADP-ribosyltransferase"/>
    <property type="match status" value="1"/>
</dbReference>
<keyword evidence="6 10" id="KW-0521">NADP</keyword>
<proteinExistence type="inferred from homology"/>
<evidence type="ECO:0000256" key="9">
    <source>
        <dbReference type="ARBA" id="ARBA00047597"/>
    </source>
</evidence>
<comment type="catalytic activity">
    <reaction evidence="9 10">
        <text>L-arginyl-[protein] + NAD(+) = N(omega)-(ADP-D-ribosyl)-L-arginyl-[protein] + nicotinamide + H(+)</text>
        <dbReference type="Rhea" id="RHEA:19149"/>
        <dbReference type="Rhea" id="RHEA-COMP:10532"/>
        <dbReference type="Rhea" id="RHEA-COMP:15087"/>
        <dbReference type="ChEBI" id="CHEBI:15378"/>
        <dbReference type="ChEBI" id="CHEBI:17154"/>
        <dbReference type="ChEBI" id="CHEBI:29965"/>
        <dbReference type="ChEBI" id="CHEBI:57540"/>
        <dbReference type="ChEBI" id="CHEBI:142554"/>
        <dbReference type="EC" id="2.4.2.31"/>
    </reaction>
</comment>
<dbReference type="SUPFAM" id="SSF56399">
    <property type="entry name" value="ADP-ribosylation"/>
    <property type="match status" value="1"/>
</dbReference>
<keyword evidence="5 10" id="KW-0732">Signal</keyword>
<reference evidence="12" key="1">
    <citation type="submission" date="2013-03" db="EMBL/GenBank/DDBJ databases">
        <authorList>
            <person name="Jeffery W."/>
            <person name="Warren W."/>
            <person name="Wilson R.K."/>
        </authorList>
    </citation>
    <scope>NUCLEOTIDE SEQUENCE</scope>
    <source>
        <strain evidence="12">female</strain>
    </source>
</reference>
<name>A0A3B1KD37_ASTMX</name>
<dbReference type="PRINTS" id="PR00970">
    <property type="entry name" value="RIBTRNSFRASE"/>
</dbReference>
<dbReference type="Pfam" id="PF01129">
    <property type="entry name" value="ART"/>
    <property type="match status" value="1"/>
</dbReference>
<dbReference type="Gene3D" id="3.90.176.10">
    <property type="entry name" value="Toxin ADP-ribosyltransferase, Chain A, domain 1"/>
    <property type="match status" value="1"/>
</dbReference>
<reference evidence="11" key="4">
    <citation type="submission" date="2025-09" db="UniProtKB">
        <authorList>
            <consortium name="Ensembl"/>
        </authorList>
    </citation>
    <scope>IDENTIFICATION</scope>
</reference>
<dbReference type="FunCoup" id="A0A3B1KD37">
    <property type="interactions" value="1148"/>
</dbReference>
<accession>A0A3B1KD37</accession>
<keyword evidence="2 10" id="KW-0328">Glycosyltransferase</keyword>
<sequence length="323" mass="37249">TLHLFICCILSCILSHALSIVYPLNMAENSVDDSYEGCREAMNDLVLSEYIEYEKKNTPGFAFAWENALKNCNKDGLNINQSAAIYLYTEDCNVNIDCSFMEFNRATRSGSALYKTGEFKFYTEFFFLTDAIQQLNQKRRVCETVYRKTKDRYDRDVFNKTIRFGSFTSSSLDRDFKGFGKESCFQIKTCLGAEIYNYSVFQEEREVLIPPYEVFRVTGIKTKQEVSDLNCTKVRGKRGGIRARLAASPHKPAIPTMLLANVRSLDNKLDYIRLLQSTQKTVRDCCVYIYSAETWLNNSVPDHAVHWRRLTCYTGGPRAKLRR</sequence>
<feature type="signal peptide" evidence="10">
    <location>
        <begin position="1"/>
        <end position="19"/>
    </location>
</feature>
<evidence type="ECO:0000313" key="12">
    <source>
        <dbReference type="Proteomes" id="UP000018467"/>
    </source>
</evidence>
<dbReference type="PANTHER" id="PTHR10339:SF27">
    <property type="entry name" value="NAD(P)(+)--ARGININE ADP-RIBOSYLTRANSFERASE"/>
    <property type="match status" value="1"/>
</dbReference>
<dbReference type="AlphaFoldDB" id="A0A3B1KD37"/>
<dbReference type="Ensembl" id="ENSAMXT00000034635.1">
    <property type="protein sequence ID" value="ENSAMXP00000052617.1"/>
    <property type="gene ID" value="ENSAMXG00000038050.1"/>
</dbReference>
<feature type="chain" id="PRO_5017098013" description="NAD(P)(+)--arginine ADP-ribosyltransferase" evidence="10">
    <location>
        <begin position="20"/>
        <end position="323"/>
    </location>
</feature>
<evidence type="ECO:0000256" key="1">
    <source>
        <dbReference type="ARBA" id="ARBA00009558"/>
    </source>
</evidence>
<evidence type="ECO:0000256" key="8">
    <source>
        <dbReference type="ARBA" id="ARBA00023157"/>
    </source>
</evidence>
<evidence type="ECO:0000256" key="5">
    <source>
        <dbReference type="ARBA" id="ARBA00022729"/>
    </source>
</evidence>
<dbReference type="PROSITE" id="PS51996">
    <property type="entry name" value="TR_MART"/>
    <property type="match status" value="1"/>
</dbReference>
<evidence type="ECO:0000256" key="4">
    <source>
        <dbReference type="ARBA" id="ARBA00022695"/>
    </source>
</evidence>
<evidence type="ECO:0000313" key="11">
    <source>
        <dbReference type="Ensembl" id="ENSAMXP00000052617.1"/>
    </source>
</evidence>
<evidence type="ECO:0000256" key="7">
    <source>
        <dbReference type="ARBA" id="ARBA00023027"/>
    </source>
</evidence>
<dbReference type="GO" id="GO:0003950">
    <property type="term" value="F:NAD+ poly-ADP-ribosyltransferase activity"/>
    <property type="evidence" value="ECO:0007669"/>
    <property type="project" value="TreeGrafter"/>
</dbReference>
<dbReference type="PANTHER" id="PTHR10339">
    <property type="entry name" value="ADP-RIBOSYLTRANSFERASE"/>
    <property type="match status" value="1"/>
</dbReference>
<dbReference type="Proteomes" id="UP000018467">
    <property type="component" value="Unassembled WGS sequence"/>
</dbReference>
<protein>
    <recommendedName>
        <fullName evidence="10">NAD(P)(+)--arginine ADP-ribosyltransferase</fullName>
        <ecNumber evidence="10">2.4.2.31</ecNumber>
    </recommendedName>
    <alternativeName>
        <fullName evidence="10">Mono(ADP-ribosyl)transferase</fullName>
    </alternativeName>
</protein>
<dbReference type="GO" id="GO:0106274">
    <property type="term" value="F:NAD+-protein-arginine ADP-ribosyltransferase activity"/>
    <property type="evidence" value="ECO:0007669"/>
    <property type="project" value="UniProtKB-EC"/>
</dbReference>
<comment type="similarity">
    <text evidence="1 10">Belongs to the Arg-specific ADP-ribosyltransferase family.</text>
</comment>
<dbReference type="InterPro" id="IPR050999">
    <property type="entry name" value="ADP-ribosyltransferase_ARG"/>
</dbReference>
<keyword evidence="7 10" id="KW-0520">NAD</keyword>
<organism evidence="11 12">
    <name type="scientific">Astyanax mexicanus</name>
    <name type="common">Blind cave fish</name>
    <name type="synonym">Astyanax fasciatus mexicanus</name>
    <dbReference type="NCBI Taxonomy" id="7994"/>
    <lineage>
        <taxon>Eukaryota</taxon>
        <taxon>Metazoa</taxon>
        <taxon>Chordata</taxon>
        <taxon>Craniata</taxon>
        <taxon>Vertebrata</taxon>
        <taxon>Euteleostomi</taxon>
        <taxon>Actinopterygii</taxon>
        <taxon>Neopterygii</taxon>
        <taxon>Teleostei</taxon>
        <taxon>Ostariophysi</taxon>
        <taxon>Characiformes</taxon>
        <taxon>Characoidei</taxon>
        <taxon>Acestrorhamphidae</taxon>
        <taxon>Acestrorhamphinae</taxon>
        <taxon>Astyanax</taxon>
    </lineage>
</organism>
<dbReference type="Bgee" id="ENSAMXG00000038050">
    <property type="expression patterns" value="Expressed in ovary"/>
</dbReference>
<dbReference type="GeneTree" id="ENSGT01030000234601"/>
<dbReference type="GO" id="GO:0016779">
    <property type="term" value="F:nucleotidyltransferase activity"/>
    <property type="evidence" value="ECO:0007669"/>
    <property type="project" value="UniProtKB-KW"/>
</dbReference>
<dbReference type="InterPro" id="IPR000768">
    <property type="entry name" value="ART"/>
</dbReference>
<evidence type="ECO:0000256" key="10">
    <source>
        <dbReference type="RuleBase" id="RU361228"/>
    </source>
</evidence>
<dbReference type="InParanoid" id="A0A3B1KD37"/>
<evidence type="ECO:0000256" key="3">
    <source>
        <dbReference type="ARBA" id="ARBA00022679"/>
    </source>
</evidence>
<keyword evidence="8" id="KW-1015">Disulfide bond</keyword>
<reference evidence="12" key="2">
    <citation type="journal article" date="2014" name="Nat. Commun.">
        <title>The cavefish genome reveals candidate genes for eye loss.</title>
        <authorList>
            <person name="McGaugh S.E."/>
            <person name="Gross J.B."/>
            <person name="Aken B."/>
            <person name="Blin M."/>
            <person name="Borowsky R."/>
            <person name="Chalopin D."/>
            <person name="Hinaux H."/>
            <person name="Jeffery W.R."/>
            <person name="Keene A."/>
            <person name="Ma L."/>
            <person name="Minx P."/>
            <person name="Murphy D."/>
            <person name="O'Quin K.E."/>
            <person name="Retaux S."/>
            <person name="Rohner N."/>
            <person name="Searle S.M."/>
            <person name="Stahl B.A."/>
            <person name="Tabin C."/>
            <person name="Volff J.N."/>
            <person name="Yoshizawa M."/>
            <person name="Warren W.C."/>
        </authorList>
    </citation>
    <scope>NUCLEOTIDE SEQUENCE [LARGE SCALE GENOMIC DNA]</scope>
    <source>
        <strain evidence="12">female</strain>
    </source>
</reference>
<evidence type="ECO:0000256" key="6">
    <source>
        <dbReference type="ARBA" id="ARBA00022857"/>
    </source>
</evidence>
<reference evidence="11" key="3">
    <citation type="submission" date="2025-08" db="UniProtKB">
        <authorList>
            <consortium name="Ensembl"/>
        </authorList>
    </citation>
    <scope>IDENTIFICATION</scope>
</reference>
<keyword evidence="3 10" id="KW-0808">Transferase</keyword>
<dbReference type="EC" id="2.4.2.31" evidence="10"/>